<keyword evidence="4" id="KW-0862">Zinc</keyword>
<dbReference type="GO" id="GO:0008270">
    <property type="term" value="F:zinc ion binding"/>
    <property type="evidence" value="ECO:0007669"/>
    <property type="project" value="UniProtKB-KW"/>
</dbReference>
<sequence>MAWYERYPDLLHASDSEAEDYLMVTQSSETRQLKRKRSENNDRKSICWNYFEEPKEMGAEIKCTIAGCTTKYTWHGSTSNLVSHLKTKHNITKPLESTSAIQSSSTNNNSIISELEINLPLINFIVSSLLPFSVVDDLKSAGLANSQIEQSSSNLIKIQTNEIYDHLFSQLILLAHQAKTIVVSRYFSKKPCGEFYVVITYCWMNEDFDFHRILLSVKRFFEKEKYEKNNISEYITSTIDKWKLANLRSIRCDNYDIKDVYFPKYEIYKDHPQNELLSNSLLSWKNSIATSNNIEKSFSNIFIGTDELKEKLQNIKAIIPSTINDIETAEKIKCHCDYHCIEFIRLMEQPIRSLVDTEIGEFCNEYLLNYLPFSIFPKLLDLFRPLEHSGNDFDYCLSRKDFRDILVNIVNALYEPPQIIDLEHDRILKSFLSSFISYFLGNKDTCIGLFLDPRLKSSSKSSHFFDDIREYALNSCQEYYLEYTVSNSNLDKTEQESAKDELNHYIGCSFILTNENKDLCEWWKKSKLVFPGLANLAREYFPALLVDGYTLYGDNIIWNLDRLAAIYDDELNEMAILHYNMKHINA</sequence>
<dbReference type="GO" id="GO:0009791">
    <property type="term" value="P:post-embryonic development"/>
    <property type="evidence" value="ECO:0007669"/>
    <property type="project" value="UniProtKB-ARBA"/>
</dbReference>
<gene>
    <name evidence="9" type="ORF">AMORRO_LOCUS7499</name>
</gene>
<dbReference type="GO" id="GO:0005634">
    <property type="term" value="C:nucleus"/>
    <property type="evidence" value="ECO:0007669"/>
    <property type="project" value="UniProtKB-SubCell"/>
</dbReference>
<dbReference type="OrthoDB" id="1271298at2759"/>
<keyword evidence="10" id="KW-1185">Reference proteome</keyword>
<evidence type="ECO:0000259" key="8">
    <source>
        <dbReference type="Pfam" id="PF02892"/>
    </source>
</evidence>
<accession>A0A9N9G9I2</accession>
<dbReference type="GO" id="GO:0003677">
    <property type="term" value="F:DNA binding"/>
    <property type="evidence" value="ECO:0007669"/>
    <property type="project" value="InterPro"/>
</dbReference>
<dbReference type="PANTHER" id="PTHR46481">
    <property type="entry name" value="ZINC FINGER BED DOMAIN-CONTAINING PROTEIN 4"/>
    <property type="match status" value="1"/>
</dbReference>
<dbReference type="EMBL" id="CAJVPV010005681">
    <property type="protein sequence ID" value="CAG8594520.1"/>
    <property type="molecule type" value="Genomic_DNA"/>
</dbReference>
<dbReference type="InterPro" id="IPR003656">
    <property type="entry name" value="Znf_BED"/>
</dbReference>
<keyword evidence="3" id="KW-0863">Zinc-finger</keyword>
<evidence type="ECO:0000256" key="6">
    <source>
        <dbReference type="ARBA" id="ARBA00023163"/>
    </source>
</evidence>
<feature type="domain" description="BED-type" evidence="8">
    <location>
        <begin position="47"/>
        <end position="90"/>
    </location>
</feature>
<dbReference type="SMART" id="SM00614">
    <property type="entry name" value="ZnF_BED"/>
    <property type="match status" value="1"/>
</dbReference>
<dbReference type="InterPro" id="IPR012337">
    <property type="entry name" value="RNaseH-like_sf"/>
</dbReference>
<dbReference type="Proteomes" id="UP000789342">
    <property type="component" value="Unassembled WGS sequence"/>
</dbReference>
<evidence type="ECO:0000313" key="9">
    <source>
        <dbReference type="EMBL" id="CAG8594520.1"/>
    </source>
</evidence>
<evidence type="ECO:0000256" key="5">
    <source>
        <dbReference type="ARBA" id="ARBA00023015"/>
    </source>
</evidence>
<dbReference type="InterPro" id="IPR052035">
    <property type="entry name" value="ZnF_BED_domain_contain"/>
</dbReference>
<dbReference type="Pfam" id="PF02892">
    <property type="entry name" value="zf-BED"/>
    <property type="match status" value="1"/>
</dbReference>
<comment type="caution">
    <text evidence="9">The sequence shown here is derived from an EMBL/GenBank/DDBJ whole genome shotgun (WGS) entry which is preliminary data.</text>
</comment>
<protein>
    <submittedName>
        <fullName evidence="9">9431_t:CDS:1</fullName>
    </submittedName>
</protein>
<dbReference type="SUPFAM" id="SSF57667">
    <property type="entry name" value="beta-beta-alpha zinc fingers"/>
    <property type="match status" value="1"/>
</dbReference>
<dbReference type="InterPro" id="IPR036236">
    <property type="entry name" value="Znf_C2H2_sf"/>
</dbReference>
<dbReference type="PANTHER" id="PTHR46481:SF10">
    <property type="entry name" value="ZINC FINGER BED DOMAIN-CONTAINING PROTEIN 39"/>
    <property type="match status" value="1"/>
</dbReference>
<comment type="subcellular location">
    <subcellularLocation>
        <location evidence="1">Nucleus</location>
    </subcellularLocation>
</comment>
<reference evidence="9" key="1">
    <citation type="submission" date="2021-06" db="EMBL/GenBank/DDBJ databases">
        <authorList>
            <person name="Kallberg Y."/>
            <person name="Tangrot J."/>
            <person name="Rosling A."/>
        </authorList>
    </citation>
    <scope>NUCLEOTIDE SEQUENCE</scope>
    <source>
        <strain evidence="9">CL551</strain>
    </source>
</reference>
<evidence type="ECO:0000313" key="10">
    <source>
        <dbReference type="Proteomes" id="UP000789342"/>
    </source>
</evidence>
<keyword evidence="5" id="KW-0805">Transcription regulation</keyword>
<name>A0A9N9G9I2_9GLOM</name>
<evidence type="ECO:0000256" key="1">
    <source>
        <dbReference type="ARBA" id="ARBA00004123"/>
    </source>
</evidence>
<evidence type="ECO:0000256" key="4">
    <source>
        <dbReference type="ARBA" id="ARBA00022833"/>
    </source>
</evidence>
<keyword evidence="2" id="KW-0479">Metal-binding</keyword>
<evidence type="ECO:0000256" key="3">
    <source>
        <dbReference type="ARBA" id="ARBA00022771"/>
    </source>
</evidence>
<dbReference type="SUPFAM" id="SSF53098">
    <property type="entry name" value="Ribonuclease H-like"/>
    <property type="match status" value="1"/>
</dbReference>
<keyword evidence="6" id="KW-0804">Transcription</keyword>
<proteinExistence type="predicted"/>
<organism evidence="9 10">
    <name type="scientific">Acaulospora morrowiae</name>
    <dbReference type="NCBI Taxonomy" id="94023"/>
    <lineage>
        <taxon>Eukaryota</taxon>
        <taxon>Fungi</taxon>
        <taxon>Fungi incertae sedis</taxon>
        <taxon>Mucoromycota</taxon>
        <taxon>Glomeromycotina</taxon>
        <taxon>Glomeromycetes</taxon>
        <taxon>Diversisporales</taxon>
        <taxon>Acaulosporaceae</taxon>
        <taxon>Acaulospora</taxon>
    </lineage>
</organism>
<dbReference type="AlphaFoldDB" id="A0A9N9G9I2"/>
<evidence type="ECO:0000256" key="7">
    <source>
        <dbReference type="ARBA" id="ARBA00023242"/>
    </source>
</evidence>
<evidence type="ECO:0000256" key="2">
    <source>
        <dbReference type="ARBA" id="ARBA00022723"/>
    </source>
</evidence>
<keyword evidence="7" id="KW-0539">Nucleus</keyword>